<keyword evidence="3" id="KW-1185">Reference proteome</keyword>
<feature type="transmembrane region" description="Helical" evidence="1">
    <location>
        <begin position="12"/>
        <end position="34"/>
    </location>
</feature>
<keyword evidence="1" id="KW-0472">Membrane</keyword>
<dbReference type="GeneID" id="301841297"/>
<evidence type="ECO:0000313" key="3">
    <source>
        <dbReference type="Proteomes" id="UP001216229"/>
    </source>
</evidence>
<keyword evidence="1" id="KW-0812">Transmembrane</keyword>
<sequence length="61" mass="7186">MGKKIFKGIWSVLKVVVNFIGMVTIYMLFMSLMWGKGELKWHIPFIEDHKVWVWDNTGGNK</sequence>
<keyword evidence="1" id="KW-1133">Transmembrane helix</keyword>
<dbReference type="RefSeq" id="YP_012787090.1">
    <property type="nucleotide sequence ID" value="NC_111487.1"/>
</dbReference>
<name>A0AAE9ZKE0_9CAUD</name>
<dbReference type="Proteomes" id="UP001216229">
    <property type="component" value="Segment"/>
</dbReference>
<proteinExistence type="predicted"/>
<dbReference type="EMBL" id="OQ359889">
    <property type="protein sequence ID" value="WDR22194.1"/>
    <property type="molecule type" value="Genomic_DNA"/>
</dbReference>
<gene>
    <name evidence="2" type="ORF">PJM41_0109</name>
</gene>
<accession>A0AAE9ZKE0</accession>
<evidence type="ECO:0000313" key="2">
    <source>
        <dbReference type="EMBL" id="WDR22194.1"/>
    </source>
</evidence>
<evidence type="ECO:0000256" key="1">
    <source>
        <dbReference type="SAM" id="Phobius"/>
    </source>
</evidence>
<protein>
    <submittedName>
        <fullName evidence="2">Uncharacterized protein</fullName>
    </submittedName>
</protein>
<organism evidence="2 3">
    <name type="scientific">Salmonella phage vB_SenS_UTK0009</name>
    <dbReference type="NCBI Taxonomy" id="3028908"/>
    <lineage>
        <taxon>Viruses</taxon>
        <taxon>Duplodnaviria</taxon>
        <taxon>Heunggongvirae</taxon>
        <taxon>Uroviricota</taxon>
        <taxon>Caudoviricetes</taxon>
        <taxon>Demerecviridae</taxon>
        <taxon>Markadamsvirinae</taxon>
        <taxon>Epseptimavirus</taxon>
        <taxon>Epseptimavirus UTK0009</taxon>
    </lineage>
</organism>
<reference evidence="2 3" key="1">
    <citation type="submission" date="2023-01" db="EMBL/GenBank/DDBJ databases">
        <title>Characterization of a Diverse Collection of Salmonella Phages Isolated from Tennessee Wastewater.</title>
        <authorList>
            <person name="Bryan D.W."/>
            <person name="Hudson L.K."/>
            <person name="Wang J."/>
            <person name="Denes T.G."/>
        </authorList>
    </citation>
    <scope>NUCLEOTIDE SEQUENCE [LARGE SCALE GENOMIC DNA]</scope>
</reference>